<keyword evidence="6 10" id="KW-0472">Membrane</keyword>
<dbReference type="AlphaFoldDB" id="A0A8H7D2J0"/>
<evidence type="ECO:0000259" key="11">
    <source>
        <dbReference type="PROSITE" id="PS51762"/>
    </source>
</evidence>
<evidence type="ECO:0000256" key="9">
    <source>
        <dbReference type="SAM" id="MobiDB-lite"/>
    </source>
</evidence>
<dbReference type="Proteomes" id="UP000623467">
    <property type="component" value="Unassembled WGS sequence"/>
</dbReference>
<dbReference type="OrthoDB" id="412647at2759"/>
<dbReference type="SUPFAM" id="SSF49899">
    <property type="entry name" value="Concanavalin A-like lectins/glucanases"/>
    <property type="match status" value="1"/>
</dbReference>
<dbReference type="Pfam" id="PF03935">
    <property type="entry name" value="SKN1_KRE6_Sbg1"/>
    <property type="match status" value="2"/>
</dbReference>
<accession>A0A8H7D2J0</accession>
<dbReference type="PANTHER" id="PTHR31361:SF15">
    <property type="entry name" value="GH16 DOMAIN-CONTAINING PROTEIN"/>
    <property type="match status" value="1"/>
</dbReference>
<evidence type="ECO:0000256" key="10">
    <source>
        <dbReference type="SAM" id="Phobius"/>
    </source>
</evidence>
<gene>
    <name evidence="12" type="ORF">MSAN_01254100</name>
</gene>
<dbReference type="InterPro" id="IPR005629">
    <property type="entry name" value="Skn1/Kre6/Sbg1"/>
</dbReference>
<comment type="caution">
    <text evidence="12">The sequence shown here is derived from an EMBL/GenBank/DDBJ whole genome shotgun (WGS) entry which is preliminary data.</text>
</comment>
<evidence type="ECO:0000256" key="7">
    <source>
        <dbReference type="ARBA" id="ARBA00023180"/>
    </source>
</evidence>
<evidence type="ECO:0000256" key="6">
    <source>
        <dbReference type="ARBA" id="ARBA00023136"/>
    </source>
</evidence>
<keyword evidence="3 10" id="KW-0812">Transmembrane</keyword>
<feature type="region of interest" description="Disordered" evidence="9">
    <location>
        <begin position="1"/>
        <end position="114"/>
    </location>
</feature>
<keyword evidence="4" id="KW-0735">Signal-anchor</keyword>
<comment type="similarity">
    <text evidence="2">Belongs to the SKN1/KRE6 family.</text>
</comment>
<evidence type="ECO:0000256" key="4">
    <source>
        <dbReference type="ARBA" id="ARBA00022968"/>
    </source>
</evidence>
<keyword evidence="8" id="KW-0961">Cell wall biogenesis/degradation</keyword>
<feature type="domain" description="GH16" evidence="11">
    <location>
        <begin position="279"/>
        <end position="664"/>
    </location>
</feature>
<name>A0A8H7D2J0_9AGAR</name>
<sequence length="713" mass="78539">MSYRSPRRGPTPEPYPQQQYASVLPQSPPQSPQSRRSRSTRAPSRAEPTQQQYASVPVQSPPQSPQSRRSRREGSSRAPTEYASEPRSPISHQSRRSRRTQGTSSQAPVEEPVYASGSGRAGIIQGVATGSIGADYGPYSYDPELNRANPGEGTRLRKAPSTARPNLARTATVNTRFEQNLDLDDALHNPDPVADARLDRTWDIFSSRGWSNATALFVLFGGLLMLFAGFPILDHFTHPGPKIVGFNLGGINGTGQVPQLTSFPKLIDDDTPSSASTYTGSDGKKYDLVFSDEFNVDGRSFYPGDDPYFEAVDLHYWPTGDLEWYDPGAITTQGGHLVITLWEQDYHNLNFVSGMLQTWNKLCFSSSAYVEVSISLPGFPTTPGFWPGAWVMGNLGRAGYGATTEGMWPYSYDTCDIGTFPNQTDHNNEPAAVYDAKLSYLPGQRLSACTCPGSDHPGPSTSTGRGVPEIDILEAQVEIDGTAPYFRGQASQSYQVAPYNMAYEFDNSSSATPIVDPTNTKFNAYKGNVYQQTVSAVTYIDDKYYSGNGFLSYGLEWYSNPSSRSSGYINWLTGGTKRWTLTPDTIGPDSVSTVSQRLITEEPMVSACLLPSPSRHRLTCAITFQYLILNLGMSPGFQHQDFEHMQFPAQMLIDYVRVYQPHGTKNGMTCDPPDRPTANYIAEHIEAYSNPNLTTWAQAGYTFPRNSLYDGCS</sequence>
<dbReference type="GO" id="GO:0015926">
    <property type="term" value="F:glucosidase activity"/>
    <property type="evidence" value="ECO:0007669"/>
    <property type="project" value="TreeGrafter"/>
</dbReference>
<organism evidence="12 13">
    <name type="scientific">Mycena sanguinolenta</name>
    <dbReference type="NCBI Taxonomy" id="230812"/>
    <lineage>
        <taxon>Eukaryota</taxon>
        <taxon>Fungi</taxon>
        <taxon>Dikarya</taxon>
        <taxon>Basidiomycota</taxon>
        <taxon>Agaricomycotina</taxon>
        <taxon>Agaricomycetes</taxon>
        <taxon>Agaricomycetidae</taxon>
        <taxon>Agaricales</taxon>
        <taxon>Marasmiineae</taxon>
        <taxon>Mycenaceae</taxon>
        <taxon>Mycena</taxon>
    </lineage>
</organism>
<dbReference type="FunFam" id="2.60.120.200:FF:000135">
    <property type="entry name" value="Related to KRE6-glucan synthase subunit"/>
    <property type="match status" value="1"/>
</dbReference>
<dbReference type="PANTHER" id="PTHR31361">
    <property type="entry name" value="BETA-GLUCAN SYNTHESIS-ASSOCIATED PROTEIN KRE6-RELATED"/>
    <property type="match status" value="1"/>
</dbReference>
<evidence type="ECO:0000256" key="3">
    <source>
        <dbReference type="ARBA" id="ARBA00022692"/>
    </source>
</evidence>
<dbReference type="GO" id="GO:0005886">
    <property type="term" value="C:plasma membrane"/>
    <property type="evidence" value="ECO:0007669"/>
    <property type="project" value="TreeGrafter"/>
</dbReference>
<keyword evidence="7" id="KW-0325">Glycoprotein</keyword>
<dbReference type="EMBL" id="JACAZH010000009">
    <property type="protein sequence ID" value="KAF7359125.1"/>
    <property type="molecule type" value="Genomic_DNA"/>
</dbReference>
<evidence type="ECO:0000313" key="12">
    <source>
        <dbReference type="EMBL" id="KAF7359125.1"/>
    </source>
</evidence>
<feature type="compositionally biased region" description="Low complexity" evidence="9">
    <location>
        <begin position="40"/>
        <end position="58"/>
    </location>
</feature>
<evidence type="ECO:0000256" key="8">
    <source>
        <dbReference type="ARBA" id="ARBA00023316"/>
    </source>
</evidence>
<comment type="subcellular location">
    <subcellularLocation>
        <location evidence="1">Membrane</location>
        <topology evidence="1">Single-pass type II membrane protein</topology>
    </subcellularLocation>
</comment>
<keyword evidence="5 10" id="KW-1133">Transmembrane helix</keyword>
<keyword evidence="13" id="KW-1185">Reference proteome</keyword>
<evidence type="ECO:0000256" key="5">
    <source>
        <dbReference type="ARBA" id="ARBA00022989"/>
    </source>
</evidence>
<evidence type="ECO:0000256" key="2">
    <source>
        <dbReference type="ARBA" id="ARBA00010962"/>
    </source>
</evidence>
<dbReference type="InterPro" id="IPR000757">
    <property type="entry name" value="Beta-glucanase-like"/>
</dbReference>
<reference evidence="12" key="1">
    <citation type="submission" date="2020-05" db="EMBL/GenBank/DDBJ databases">
        <title>Mycena genomes resolve the evolution of fungal bioluminescence.</title>
        <authorList>
            <person name="Tsai I.J."/>
        </authorList>
    </citation>
    <scope>NUCLEOTIDE SEQUENCE</scope>
    <source>
        <strain evidence="12">160909Yilan</strain>
    </source>
</reference>
<dbReference type="InterPro" id="IPR013320">
    <property type="entry name" value="ConA-like_dom_sf"/>
</dbReference>
<evidence type="ECO:0000313" key="13">
    <source>
        <dbReference type="Proteomes" id="UP000623467"/>
    </source>
</evidence>
<dbReference type="PROSITE" id="PS51762">
    <property type="entry name" value="GH16_2"/>
    <property type="match status" value="1"/>
</dbReference>
<dbReference type="GO" id="GO:0031505">
    <property type="term" value="P:fungal-type cell wall organization"/>
    <property type="evidence" value="ECO:0007669"/>
    <property type="project" value="TreeGrafter"/>
</dbReference>
<feature type="transmembrane region" description="Helical" evidence="10">
    <location>
        <begin position="213"/>
        <end position="233"/>
    </location>
</feature>
<evidence type="ECO:0000256" key="1">
    <source>
        <dbReference type="ARBA" id="ARBA00004606"/>
    </source>
</evidence>
<protein>
    <submittedName>
        <fullName evidence="12">Beta-glucan synthesis-associated protein SKN1</fullName>
    </submittedName>
</protein>
<proteinExistence type="inferred from homology"/>
<dbReference type="Gene3D" id="2.60.120.200">
    <property type="match status" value="1"/>
</dbReference>
<dbReference type="GO" id="GO:0005789">
    <property type="term" value="C:endoplasmic reticulum membrane"/>
    <property type="evidence" value="ECO:0007669"/>
    <property type="project" value="TreeGrafter"/>
</dbReference>
<dbReference type="GO" id="GO:0006078">
    <property type="term" value="P:(1-&gt;6)-beta-D-glucan biosynthetic process"/>
    <property type="evidence" value="ECO:0007669"/>
    <property type="project" value="TreeGrafter"/>
</dbReference>